<name>A0A0R2JI90_9LACO</name>
<proteinExistence type="predicted"/>
<evidence type="ECO:0000256" key="2">
    <source>
        <dbReference type="SAM" id="Phobius"/>
    </source>
</evidence>
<evidence type="ECO:0000256" key="1">
    <source>
        <dbReference type="SAM" id="MobiDB-lite"/>
    </source>
</evidence>
<keyword evidence="2" id="KW-0812">Transmembrane</keyword>
<keyword evidence="2" id="KW-1133">Transmembrane helix</keyword>
<accession>A0A0R2JI90</accession>
<feature type="region of interest" description="Disordered" evidence="1">
    <location>
        <begin position="1"/>
        <end position="31"/>
    </location>
</feature>
<sequence length="61" mass="6475">MLGSNNDADTSSLLGTNQNNKSTGNHQNFLPNTSFKQTVGLGVIGALLLGTVVVIFNKTRR</sequence>
<gene>
    <name evidence="3" type="ORF">IV67_GL000539</name>
</gene>
<reference evidence="3 4" key="1">
    <citation type="journal article" date="2015" name="Genome Announc.">
        <title>Expanding the biotechnology potential of lactobacilli through comparative genomics of 213 strains and associated genera.</title>
        <authorList>
            <person name="Sun Z."/>
            <person name="Harris H.M."/>
            <person name="McCann A."/>
            <person name="Guo C."/>
            <person name="Argimon S."/>
            <person name="Zhang W."/>
            <person name="Yang X."/>
            <person name="Jeffery I.B."/>
            <person name="Cooney J.C."/>
            <person name="Kagawa T.F."/>
            <person name="Liu W."/>
            <person name="Song Y."/>
            <person name="Salvetti E."/>
            <person name="Wrobel A."/>
            <person name="Rasinkangas P."/>
            <person name="Parkhill J."/>
            <person name="Rea M.C."/>
            <person name="O'Sullivan O."/>
            <person name="Ritari J."/>
            <person name="Douillard F.P."/>
            <person name="Paul Ross R."/>
            <person name="Yang R."/>
            <person name="Briner A.E."/>
            <person name="Felis G.E."/>
            <person name="de Vos W.M."/>
            <person name="Barrangou R."/>
            <person name="Klaenhammer T.R."/>
            <person name="Caufield P.W."/>
            <person name="Cui Y."/>
            <person name="Zhang H."/>
            <person name="O'Toole P.W."/>
        </authorList>
    </citation>
    <scope>NUCLEOTIDE SEQUENCE [LARGE SCALE GENOMIC DNA]</scope>
    <source>
        <strain evidence="3 4">DSM 20014</strain>
    </source>
</reference>
<evidence type="ECO:0000313" key="3">
    <source>
        <dbReference type="EMBL" id="KRN77026.1"/>
    </source>
</evidence>
<organism evidence="3 4">
    <name type="scientific">Weissella minor</name>
    <dbReference type="NCBI Taxonomy" id="1620"/>
    <lineage>
        <taxon>Bacteria</taxon>
        <taxon>Bacillati</taxon>
        <taxon>Bacillota</taxon>
        <taxon>Bacilli</taxon>
        <taxon>Lactobacillales</taxon>
        <taxon>Lactobacillaceae</taxon>
        <taxon>Weissella</taxon>
    </lineage>
</organism>
<keyword evidence="2" id="KW-0472">Membrane</keyword>
<dbReference type="Proteomes" id="UP000051673">
    <property type="component" value="Unassembled WGS sequence"/>
</dbReference>
<feature type="transmembrane region" description="Helical" evidence="2">
    <location>
        <begin position="38"/>
        <end position="56"/>
    </location>
</feature>
<dbReference type="PATRIC" id="fig|1620.3.peg.546"/>
<comment type="caution">
    <text evidence="3">The sequence shown here is derived from an EMBL/GenBank/DDBJ whole genome shotgun (WGS) entry which is preliminary data.</text>
</comment>
<evidence type="ECO:0000313" key="4">
    <source>
        <dbReference type="Proteomes" id="UP000051673"/>
    </source>
</evidence>
<keyword evidence="4" id="KW-1185">Reference proteome</keyword>
<dbReference type="AlphaFoldDB" id="A0A0R2JI90"/>
<protein>
    <submittedName>
        <fullName evidence="3">Uncharacterized protein</fullName>
    </submittedName>
</protein>
<dbReference type="EMBL" id="JQCD01000024">
    <property type="protein sequence ID" value="KRN77026.1"/>
    <property type="molecule type" value="Genomic_DNA"/>
</dbReference>